<dbReference type="InterPro" id="IPR036390">
    <property type="entry name" value="WH_DNA-bd_sf"/>
</dbReference>
<keyword evidence="3" id="KW-0804">Transcription</keyword>
<evidence type="ECO:0000313" key="5">
    <source>
        <dbReference type="EMBL" id="BCS96626.1"/>
    </source>
</evidence>
<accession>A0ABM7PHR6</accession>
<keyword evidence="2" id="KW-0238">DNA-binding</keyword>
<gene>
    <name evidence="5" type="primary">arsR</name>
    <name evidence="5" type="ORF">DSLASN_22580</name>
</gene>
<feature type="domain" description="HTH arsR-type" evidence="4">
    <location>
        <begin position="1"/>
        <end position="102"/>
    </location>
</feature>
<keyword evidence="1" id="KW-0805">Transcription regulation</keyword>
<dbReference type="PROSITE" id="PS50987">
    <property type="entry name" value="HTH_ARSR_2"/>
    <property type="match status" value="1"/>
</dbReference>
<evidence type="ECO:0000256" key="3">
    <source>
        <dbReference type="ARBA" id="ARBA00023163"/>
    </source>
</evidence>
<dbReference type="InterPro" id="IPR011991">
    <property type="entry name" value="ArsR-like_HTH"/>
</dbReference>
<dbReference type="PANTHER" id="PTHR33154:SF33">
    <property type="entry name" value="TRANSCRIPTIONAL REPRESSOR SDPR"/>
    <property type="match status" value="1"/>
</dbReference>
<protein>
    <submittedName>
        <fullName evidence="5">Transcriptional regulator</fullName>
    </submittedName>
</protein>
<dbReference type="EMBL" id="AP024488">
    <property type="protein sequence ID" value="BCS96626.1"/>
    <property type="molecule type" value="Genomic_DNA"/>
</dbReference>
<dbReference type="InterPro" id="IPR001845">
    <property type="entry name" value="HTH_ArsR_DNA-bd_dom"/>
</dbReference>
<sequence>MNMDAIFKVLANPVRVRILSWLKDPDAHFPPMIHLPDEEQGKGYVCVGVIQEKAGVTQSTVSHYLNLMKQAELLSCQRIGQWTYYRRNEEVLRKTADYIANL</sequence>
<name>A0ABM7PHR6_9BACT</name>
<evidence type="ECO:0000256" key="1">
    <source>
        <dbReference type="ARBA" id="ARBA00023015"/>
    </source>
</evidence>
<dbReference type="CDD" id="cd00090">
    <property type="entry name" value="HTH_ARSR"/>
    <property type="match status" value="1"/>
</dbReference>
<evidence type="ECO:0000313" key="6">
    <source>
        <dbReference type="Proteomes" id="UP001320148"/>
    </source>
</evidence>
<dbReference type="InterPro" id="IPR036388">
    <property type="entry name" value="WH-like_DNA-bd_sf"/>
</dbReference>
<proteinExistence type="predicted"/>
<evidence type="ECO:0000256" key="2">
    <source>
        <dbReference type="ARBA" id="ARBA00023125"/>
    </source>
</evidence>
<organism evidence="5 6">
    <name type="scientific">Desulfoluna limicola</name>
    <dbReference type="NCBI Taxonomy" id="2810562"/>
    <lineage>
        <taxon>Bacteria</taxon>
        <taxon>Pseudomonadati</taxon>
        <taxon>Thermodesulfobacteriota</taxon>
        <taxon>Desulfobacteria</taxon>
        <taxon>Desulfobacterales</taxon>
        <taxon>Desulfolunaceae</taxon>
        <taxon>Desulfoluna</taxon>
    </lineage>
</organism>
<dbReference type="SMART" id="SM00418">
    <property type="entry name" value="HTH_ARSR"/>
    <property type="match status" value="1"/>
</dbReference>
<dbReference type="RefSeq" id="WP_236892924.1">
    <property type="nucleotide sequence ID" value="NZ_AP024488.1"/>
</dbReference>
<evidence type="ECO:0000259" key="4">
    <source>
        <dbReference type="PROSITE" id="PS50987"/>
    </source>
</evidence>
<reference evidence="5 6" key="1">
    <citation type="submission" date="2021-02" db="EMBL/GenBank/DDBJ databases">
        <title>Complete genome of Desulfoluna sp. strain ASN36.</title>
        <authorList>
            <person name="Takahashi A."/>
            <person name="Kojima H."/>
            <person name="Fukui M."/>
        </authorList>
    </citation>
    <scope>NUCLEOTIDE SEQUENCE [LARGE SCALE GENOMIC DNA]</scope>
    <source>
        <strain evidence="5 6">ASN36</strain>
    </source>
</reference>
<keyword evidence="6" id="KW-1185">Reference proteome</keyword>
<dbReference type="InterPro" id="IPR051081">
    <property type="entry name" value="HTH_MetalResp_TranReg"/>
</dbReference>
<dbReference type="SUPFAM" id="SSF46785">
    <property type="entry name" value="Winged helix' DNA-binding domain"/>
    <property type="match status" value="1"/>
</dbReference>
<dbReference type="Gene3D" id="1.10.10.10">
    <property type="entry name" value="Winged helix-like DNA-binding domain superfamily/Winged helix DNA-binding domain"/>
    <property type="match status" value="1"/>
</dbReference>
<dbReference type="Proteomes" id="UP001320148">
    <property type="component" value="Chromosome"/>
</dbReference>
<dbReference type="PANTHER" id="PTHR33154">
    <property type="entry name" value="TRANSCRIPTIONAL REGULATOR, ARSR FAMILY"/>
    <property type="match status" value="1"/>
</dbReference>